<evidence type="ECO:0000313" key="1">
    <source>
        <dbReference type="EMBL" id="AIA64674.1"/>
    </source>
</evidence>
<sequence length="144" mass="16413">MTSPIFRIKSGLSVYALACGYIQEIDTKITGKNIRVQLLMEHGAFHVKAHDFDDVGRIEWVVEDQIGDARTQWKALVNQLFGEVIRTIKKDKRYTVTREFSGDPCGALYVTRFCGEFVSRADTIPGAWVKAAEHNAERMKNYQK</sequence>
<protein>
    <submittedName>
        <fullName evidence="1">Uncharacterized protein</fullName>
    </submittedName>
</protein>
<dbReference type="RefSeq" id="YP_009042381.1">
    <property type="nucleotide sequence ID" value="NC_024354.1"/>
</dbReference>
<evidence type="ECO:0000313" key="2">
    <source>
        <dbReference type="Proteomes" id="UP000026984"/>
    </source>
</evidence>
<name>A0A060AH11_9CAUD</name>
<gene>
    <name evidence="1" type="ORF">CR8_144</name>
</gene>
<proteinExistence type="predicted"/>
<keyword evidence="2" id="KW-1185">Reference proteome</keyword>
<dbReference type="KEGG" id="vg:19686895"/>
<reference evidence="1 2" key="1">
    <citation type="submission" date="2013-04" db="EMBL/GenBank/DDBJ databases">
        <title>Complete Genome Sequence of Cronobacter sakazakii Bacteriophage CR8.</title>
        <authorList>
            <person name="Kim Y."/>
            <person name="Shin H."/>
            <person name="Ryu S."/>
        </authorList>
    </citation>
    <scope>NUCLEOTIDE SEQUENCE [LARGE SCALE GENOMIC DNA]</scope>
</reference>
<accession>A0A060AH11</accession>
<dbReference type="Proteomes" id="UP000026984">
    <property type="component" value="Segment"/>
</dbReference>
<dbReference type="GeneID" id="19686895"/>
<dbReference type="EMBL" id="KC954774">
    <property type="protein sequence ID" value="AIA64674.1"/>
    <property type="molecule type" value="Genomic_DNA"/>
</dbReference>
<organism evidence="1 2">
    <name type="scientific">Cronobacter phage CR8</name>
    <dbReference type="NCBI Taxonomy" id="1327934"/>
    <lineage>
        <taxon>Viruses</taxon>
        <taxon>Duplodnaviria</taxon>
        <taxon>Heunggongvirae</taxon>
        <taxon>Uroviricota</taxon>
        <taxon>Caudoviricetes</taxon>
        <taxon>Vequintavirinae</taxon>
        <taxon>Certrevirus</taxon>
        <taxon>Certrevirus CR8</taxon>
    </lineage>
</organism>